<keyword evidence="2" id="KW-1185">Reference proteome</keyword>
<dbReference type="AlphaFoldDB" id="A0A0N4Z7N7"/>
<accession>A0A0N4Z7N7</accession>
<proteinExistence type="predicted"/>
<reference evidence="3" key="1">
    <citation type="submission" date="2017-02" db="UniProtKB">
        <authorList>
            <consortium name="WormBaseParasite"/>
        </authorList>
    </citation>
    <scope>IDENTIFICATION</scope>
</reference>
<protein>
    <submittedName>
        <fullName evidence="3">Secreted protein</fullName>
    </submittedName>
</protein>
<organism evidence="2 3">
    <name type="scientific">Parastrongyloides trichosuri</name>
    <name type="common">Possum-specific nematode worm</name>
    <dbReference type="NCBI Taxonomy" id="131310"/>
    <lineage>
        <taxon>Eukaryota</taxon>
        <taxon>Metazoa</taxon>
        <taxon>Ecdysozoa</taxon>
        <taxon>Nematoda</taxon>
        <taxon>Chromadorea</taxon>
        <taxon>Rhabditida</taxon>
        <taxon>Tylenchina</taxon>
        <taxon>Panagrolaimomorpha</taxon>
        <taxon>Strongyloidoidea</taxon>
        <taxon>Strongyloididae</taxon>
        <taxon>Parastrongyloides</taxon>
    </lineage>
</organism>
<evidence type="ECO:0000313" key="2">
    <source>
        <dbReference type="Proteomes" id="UP000038045"/>
    </source>
</evidence>
<keyword evidence="1" id="KW-0732">Signal</keyword>
<feature type="signal peptide" evidence="1">
    <location>
        <begin position="1"/>
        <end position="16"/>
    </location>
</feature>
<sequence length="90" mass="9735">MCTYVLFYILLHSVKSILLNDVHDVHDGARDVHDGVRDGVHGVARGDDVLRDVHGGVHGGDVLRDVHVHGAHDVHGVHHDDCGELLGNAL</sequence>
<evidence type="ECO:0000313" key="3">
    <source>
        <dbReference type="WBParaSite" id="PTRK_0000318900.1"/>
    </source>
</evidence>
<feature type="chain" id="PRO_5005891248" evidence="1">
    <location>
        <begin position="17"/>
        <end position="90"/>
    </location>
</feature>
<name>A0A0N4Z7N7_PARTI</name>
<dbReference type="Proteomes" id="UP000038045">
    <property type="component" value="Unplaced"/>
</dbReference>
<evidence type="ECO:0000256" key="1">
    <source>
        <dbReference type="SAM" id="SignalP"/>
    </source>
</evidence>
<dbReference type="WBParaSite" id="PTRK_0000318900.1">
    <property type="protein sequence ID" value="PTRK_0000318900.1"/>
    <property type="gene ID" value="PTRK_0000318900"/>
</dbReference>